<dbReference type="EMBL" id="FONT01000004">
    <property type="protein sequence ID" value="SFE81779.1"/>
    <property type="molecule type" value="Genomic_DNA"/>
</dbReference>
<dbReference type="Proteomes" id="UP000199516">
    <property type="component" value="Unassembled WGS sequence"/>
</dbReference>
<dbReference type="OrthoDB" id="2864841at2"/>
<name>A0A1I2DMZ9_9BACI</name>
<sequence>MKRAELEEQIKLTENKILEEQEKLKELREHLKIVIEQEKERKHYISSKEIIDLIYKNTGKKINMSTVKRWADEGYLGEVIDEKDKFWALRSKQGKKRFLYPKINTHSFLYEKGYLHPEYEVLDRVVVKQPGQEKFTGIVVDSILEKDQFQYTIQTEETFEAIPNIKEEYLTKLE</sequence>
<dbReference type="AlphaFoldDB" id="A0A1I2DMZ9"/>
<gene>
    <name evidence="2" type="ORF">SAMN05192532_104175</name>
</gene>
<evidence type="ECO:0000313" key="2">
    <source>
        <dbReference type="EMBL" id="SFE81779.1"/>
    </source>
</evidence>
<evidence type="ECO:0000313" key="3">
    <source>
        <dbReference type="Proteomes" id="UP000199516"/>
    </source>
</evidence>
<keyword evidence="1" id="KW-0175">Coiled coil</keyword>
<keyword evidence="3" id="KW-1185">Reference proteome</keyword>
<proteinExistence type="predicted"/>
<reference evidence="2 3" key="1">
    <citation type="submission" date="2016-10" db="EMBL/GenBank/DDBJ databases">
        <authorList>
            <person name="de Groot N.N."/>
        </authorList>
    </citation>
    <scope>NUCLEOTIDE SEQUENCE [LARGE SCALE GENOMIC DNA]</scope>
    <source>
        <strain evidence="2 3">DSM 23995</strain>
    </source>
</reference>
<dbReference type="RefSeq" id="WP_091661422.1">
    <property type="nucleotide sequence ID" value="NZ_FONT01000004.1"/>
</dbReference>
<accession>A0A1I2DMZ9</accession>
<organism evidence="2 3">
    <name type="scientific">Alteribacillus iranensis</name>
    <dbReference type="NCBI Taxonomy" id="930128"/>
    <lineage>
        <taxon>Bacteria</taxon>
        <taxon>Bacillati</taxon>
        <taxon>Bacillota</taxon>
        <taxon>Bacilli</taxon>
        <taxon>Bacillales</taxon>
        <taxon>Bacillaceae</taxon>
        <taxon>Alteribacillus</taxon>
    </lineage>
</organism>
<protein>
    <submittedName>
        <fullName evidence="2">Uncharacterized protein</fullName>
    </submittedName>
</protein>
<feature type="coiled-coil region" evidence="1">
    <location>
        <begin position="1"/>
        <end position="41"/>
    </location>
</feature>
<evidence type="ECO:0000256" key="1">
    <source>
        <dbReference type="SAM" id="Coils"/>
    </source>
</evidence>